<evidence type="ECO:0000313" key="4">
    <source>
        <dbReference type="Proteomes" id="UP000199579"/>
    </source>
</evidence>
<dbReference type="AlphaFoldDB" id="A0A1I4EWT8"/>
<protein>
    <submittedName>
        <fullName evidence="2">Uncharacterized protein</fullName>
    </submittedName>
</protein>
<dbReference type="RefSeq" id="WP_170854511.1">
    <property type="nucleotide sequence ID" value="NZ_FOKJ01000065.1"/>
</dbReference>
<proteinExistence type="predicted"/>
<reference evidence="1 3" key="2">
    <citation type="submission" date="2016-10" db="EMBL/GenBank/DDBJ databases">
        <authorList>
            <person name="Varghese N."/>
            <person name="Submissions S."/>
        </authorList>
    </citation>
    <scope>NUCLEOTIDE SEQUENCE [LARGE SCALE GENOMIC DNA]</scope>
    <source>
        <strain evidence="1 3">DSM 282</strain>
    </source>
</reference>
<dbReference type="EMBL" id="FOSX01000055">
    <property type="protein sequence ID" value="SFL08611.1"/>
    <property type="molecule type" value="Genomic_DNA"/>
</dbReference>
<reference evidence="2 4" key="1">
    <citation type="submission" date="2016-10" db="EMBL/GenBank/DDBJ databases">
        <authorList>
            <person name="de Groot N.N."/>
        </authorList>
    </citation>
    <scope>NUCLEOTIDE SEQUENCE [LARGE SCALE GENOMIC DNA]</scope>
    <source>
        <strain evidence="2 4">DSM 381</strain>
    </source>
</reference>
<sequence length="80" mass="8515">MVDHEGQTEGGQLLEGLLDAPGRQLLLLMPAPENVLLPLPIPLFAGAQLGFEFVHPLLQSLPDAPLLVRLSATLALLQGE</sequence>
<keyword evidence="3" id="KW-1185">Reference proteome</keyword>
<evidence type="ECO:0000313" key="2">
    <source>
        <dbReference type="EMBL" id="SFL08611.1"/>
    </source>
</evidence>
<gene>
    <name evidence="1" type="ORF">SAMN04244571_03366</name>
    <name evidence="2" type="ORF">SAMN04244574_03046</name>
</gene>
<name>A0A1I4EWT8_9GAMM</name>
<organism evidence="2 4">
    <name type="scientific">Azotobacter beijerinckii</name>
    <dbReference type="NCBI Taxonomy" id="170623"/>
    <lineage>
        <taxon>Bacteria</taxon>
        <taxon>Pseudomonadati</taxon>
        <taxon>Pseudomonadota</taxon>
        <taxon>Gammaproteobacteria</taxon>
        <taxon>Pseudomonadales</taxon>
        <taxon>Pseudomonadaceae</taxon>
        <taxon>Azotobacter</taxon>
    </lineage>
</organism>
<dbReference type="EMBL" id="FOKJ01000065">
    <property type="protein sequence ID" value="SFB50979.1"/>
    <property type="molecule type" value="Genomic_DNA"/>
</dbReference>
<evidence type="ECO:0000313" key="1">
    <source>
        <dbReference type="EMBL" id="SFB50979.1"/>
    </source>
</evidence>
<dbReference type="Proteomes" id="UP000198861">
    <property type="component" value="Unassembled WGS sequence"/>
</dbReference>
<evidence type="ECO:0000313" key="3">
    <source>
        <dbReference type="Proteomes" id="UP000198861"/>
    </source>
</evidence>
<dbReference type="Proteomes" id="UP000199579">
    <property type="component" value="Unassembled WGS sequence"/>
</dbReference>
<accession>A0A1I4EWT8</accession>